<dbReference type="PIRSF" id="PIRSF037847">
    <property type="entry name" value="NiaR"/>
    <property type="match status" value="1"/>
</dbReference>
<evidence type="ECO:0000313" key="5">
    <source>
        <dbReference type="Proteomes" id="UP000469440"/>
    </source>
</evidence>
<dbReference type="Pfam" id="PF02829">
    <property type="entry name" value="3H"/>
    <property type="match status" value="1"/>
</dbReference>
<comment type="caution">
    <text evidence="4">The sequence shown here is derived from an EMBL/GenBank/DDBJ whole genome shotgun (WGS) entry which is preliminary data.</text>
</comment>
<dbReference type="Gene3D" id="3.30.1340.20">
    <property type="entry name" value="3H domain"/>
    <property type="match status" value="1"/>
</dbReference>
<dbReference type="SUPFAM" id="SSF46785">
    <property type="entry name" value="Winged helix' DNA-binding domain"/>
    <property type="match status" value="1"/>
</dbReference>
<keyword evidence="1" id="KW-0479">Metal-binding</keyword>
<dbReference type="EMBL" id="VWXL01000100">
    <property type="protein sequence ID" value="MVB12590.1"/>
    <property type="molecule type" value="Genomic_DNA"/>
</dbReference>
<dbReference type="PANTHER" id="PTHR40068">
    <property type="entry name" value="TRANSCRIPTION REPRESSOR NIAR-RELATED"/>
    <property type="match status" value="1"/>
</dbReference>
<dbReference type="OrthoDB" id="9792661at2"/>
<evidence type="ECO:0000256" key="1">
    <source>
        <dbReference type="PIRSR" id="PIRSR037847-1"/>
    </source>
</evidence>
<feature type="binding site" evidence="1">
    <location>
        <position position="176"/>
    </location>
    <ligand>
        <name>Ni(2+)</name>
        <dbReference type="ChEBI" id="CHEBI:49786"/>
    </ligand>
</feature>
<dbReference type="AlphaFoldDB" id="A0A6N8I4Q8"/>
<keyword evidence="5" id="KW-1185">Reference proteome</keyword>
<evidence type="ECO:0000313" key="4">
    <source>
        <dbReference type="EMBL" id="MVB12590.1"/>
    </source>
</evidence>
<evidence type="ECO:0000259" key="2">
    <source>
        <dbReference type="Pfam" id="PF02829"/>
    </source>
</evidence>
<dbReference type="GO" id="GO:0046872">
    <property type="term" value="F:metal ion binding"/>
    <property type="evidence" value="ECO:0007669"/>
    <property type="project" value="UniProtKB-KW"/>
</dbReference>
<keyword evidence="1" id="KW-0533">Nickel</keyword>
<accession>A0A6N8I4Q8</accession>
<dbReference type="Gene3D" id="1.10.10.10">
    <property type="entry name" value="Winged helix-like DNA-binding domain superfamily/Winged helix DNA-binding domain"/>
    <property type="match status" value="1"/>
</dbReference>
<dbReference type="InterPro" id="IPR035922">
    <property type="entry name" value="3H_dom_sf"/>
</dbReference>
<reference evidence="4 5" key="1">
    <citation type="submission" date="2019-09" db="EMBL/GenBank/DDBJ databases">
        <title>Genome sequence of Clostridium sp. EA1.</title>
        <authorList>
            <person name="Poehlein A."/>
            <person name="Bengelsdorf F.R."/>
            <person name="Daniel R."/>
        </authorList>
    </citation>
    <scope>NUCLEOTIDE SEQUENCE [LARGE SCALE GENOMIC DNA]</scope>
    <source>
        <strain evidence="4 5">EA1</strain>
    </source>
</reference>
<proteinExistence type="predicted"/>
<name>A0A6N8I4Q8_9FIRM</name>
<gene>
    <name evidence="4" type="primary">niaR</name>
    <name evidence="4" type="ORF">CAFE_33310</name>
</gene>
<feature type="binding site" evidence="1">
    <location>
        <position position="174"/>
    </location>
    <ligand>
        <name>Ni(2+)</name>
        <dbReference type="ChEBI" id="CHEBI:49786"/>
    </ligand>
</feature>
<dbReference type="InterPro" id="IPR026043">
    <property type="entry name" value="NadR"/>
</dbReference>
<protein>
    <submittedName>
        <fullName evidence="4">Putative transcription repressor NiaR</fullName>
    </submittedName>
</protein>
<dbReference type="Proteomes" id="UP000469440">
    <property type="component" value="Unassembled WGS sequence"/>
</dbReference>
<feature type="binding site" evidence="1">
    <location>
        <position position="107"/>
    </location>
    <ligand>
        <name>Ni(2+)</name>
        <dbReference type="ChEBI" id="CHEBI:49786"/>
    </ligand>
</feature>
<sequence length="203" mass="22769">MNGASITPLRGDFFKRLWYDNRKERVWSAVNPTQRREQILKILKSGDSPVSAGVLAGELNVSRQVIVGDIALLRAANQPITATPRGYLLESGEVRPGELLRTVACRHDREGIARELYAAVDNGCGVLDVIVEHAVYGQISGRLQIFSRFDADDFVRKLEKSRSLPLCDLTGGVHLHTISCPNEDAYRRVLEKLKQENILFERE</sequence>
<dbReference type="Pfam" id="PF08279">
    <property type="entry name" value="HTH_11"/>
    <property type="match status" value="1"/>
</dbReference>
<organism evidence="4 5">
    <name type="scientific">Caproicibacter fermentans</name>
    <dbReference type="NCBI Taxonomy" id="2576756"/>
    <lineage>
        <taxon>Bacteria</taxon>
        <taxon>Bacillati</taxon>
        <taxon>Bacillota</taxon>
        <taxon>Clostridia</taxon>
        <taxon>Eubacteriales</taxon>
        <taxon>Acutalibacteraceae</taxon>
        <taxon>Caproicibacter</taxon>
    </lineage>
</organism>
<dbReference type="PANTHER" id="PTHR40068:SF1">
    <property type="entry name" value="TRANSCRIPTION REPRESSOR NIAR-RELATED"/>
    <property type="match status" value="1"/>
</dbReference>
<feature type="binding site" evidence="1">
    <location>
        <position position="115"/>
    </location>
    <ligand>
        <name>Ni(2+)</name>
        <dbReference type="ChEBI" id="CHEBI:49786"/>
    </ligand>
</feature>
<dbReference type="InterPro" id="IPR036388">
    <property type="entry name" value="WH-like_DNA-bd_sf"/>
</dbReference>
<dbReference type="InterPro" id="IPR036390">
    <property type="entry name" value="WH_DNA-bd_sf"/>
</dbReference>
<dbReference type="SUPFAM" id="SSF75500">
    <property type="entry name" value="Putative transcriptional regulator TM1602, C-terminal domain"/>
    <property type="match status" value="1"/>
</dbReference>
<dbReference type="InterPro" id="IPR013196">
    <property type="entry name" value="HTH_11"/>
</dbReference>
<feature type="domain" description="Helix-turn-helix type 11" evidence="3">
    <location>
        <begin position="35"/>
        <end position="87"/>
    </location>
</feature>
<feature type="domain" description="3H" evidence="2">
    <location>
        <begin position="103"/>
        <end position="199"/>
    </location>
</feature>
<dbReference type="InterPro" id="IPR004173">
    <property type="entry name" value="3H_domain"/>
</dbReference>
<evidence type="ECO:0000259" key="3">
    <source>
        <dbReference type="Pfam" id="PF08279"/>
    </source>
</evidence>